<dbReference type="SUPFAM" id="SSF82153">
    <property type="entry name" value="FAS1 domain"/>
    <property type="match status" value="1"/>
</dbReference>
<comment type="caution">
    <text evidence="2">The sequence shown here is derived from an EMBL/GenBank/DDBJ whole genome shotgun (WGS) entry which is preliminary data.</text>
</comment>
<dbReference type="PROSITE" id="PS50213">
    <property type="entry name" value="FAS1"/>
    <property type="match status" value="1"/>
</dbReference>
<dbReference type="InterPro" id="IPR050904">
    <property type="entry name" value="Adhesion/Biosynth-related"/>
</dbReference>
<dbReference type="Pfam" id="PF02469">
    <property type="entry name" value="Fasciclin"/>
    <property type="match status" value="1"/>
</dbReference>
<dbReference type="Gene3D" id="2.30.180.10">
    <property type="entry name" value="FAS1 domain"/>
    <property type="match status" value="1"/>
</dbReference>
<evidence type="ECO:0000313" key="2">
    <source>
        <dbReference type="EMBL" id="KLK88053.1"/>
    </source>
</evidence>
<dbReference type="STRING" id="1550566.SZ63_02995"/>
<dbReference type="PANTHER" id="PTHR10900">
    <property type="entry name" value="PERIOSTIN-RELATED"/>
    <property type="match status" value="1"/>
</dbReference>
<protein>
    <submittedName>
        <fullName evidence="2">Fasciclin</fullName>
    </submittedName>
</protein>
<proteinExistence type="predicted"/>
<keyword evidence="3" id="KW-1185">Reference proteome</keyword>
<evidence type="ECO:0000313" key="3">
    <source>
        <dbReference type="Proteomes" id="UP000035301"/>
    </source>
</evidence>
<dbReference type="PATRIC" id="fig|1550566.3.peg.643"/>
<dbReference type="EMBL" id="JXOJ01000002">
    <property type="protein sequence ID" value="KLK88053.1"/>
    <property type="molecule type" value="Genomic_DNA"/>
</dbReference>
<dbReference type="FunFam" id="2.30.180.10:FF:000014">
    <property type="entry name" value="Stabilin 1"/>
    <property type="match status" value="1"/>
</dbReference>
<reference evidence="2 3" key="1">
    <citation type="journal article" date="2015" name="Int. J. Syst. Evol. Microbiol.">
        <title>Methanoculleus sediminis sp. nov., a methanogen from sediments near a submarine mud volcano.</title>
        <authorList>
            <person name="Chen S.C."/>
            <person name="Chen M.F."/>
            <person name="Lai M.C."/>
            <person name="Weng C.Y."/>
            <person name="Wu S.Y."/>
            <person name="Lin S."/>
            <person name="Yang T.F."/>
            <person name="Chen P.C."/>
        </authorList>
    </citation>
    <scope>NUCLEOTIDE SEQUENCE [LARGE SCALE GENOMIC DNA]</scope>
    <source>
        <strain evidence="2 3">S3Fa</strain>
    </source>
</reference>
<evidence type="ECO:0000259" key="1">
    <source>
        <dbReference type="PROSITE" id="PS50213"/>
    </source>
</evidence>
<dbReference type="PANTHER" id="PTHR10900:SF77">
    <property type="entry name" value="FI19380P1"/>
    <property type="match status" value="1"/>
</dbReference>
<dbReference type="Proteomes" id="UP000035301">
    <property type="component" value="Unassembled WGS sequence"/>
</dbReference>
<feature type="domain" description="FAS1" evidence="1">
    <location>
        <begin position="1"/>
        <end position="131"/>
    </location>
</feature>
<name>A0A0H1QYM6_9EURY</name>
<gene>
    <name evidence="2" type="ORF">SZ63_02995</name>
</gene>
<sequence length="141" mass="15368">MKSIIETLEDSENLSVFLDLVRIAGMEPMLRERGPFTVFVPTDEAFSRVPTDRMDEIRQDADKLLLIASYHVVPGQLTSEDLRSIAAVRSSLGTDLVIRSSDRGITVNSVPIVEADAFCTNGICHAIASALVPPTLEIVTP</sequence>
<dbReference type="OrthoDB" id="105895at2157"/>
<dbReference type="InterPro" id="IPR036378">
    <property type="entry name" value="FAS1_dom_sf"/>
</dbReference>
<dbReference type="RefSeq" id="WP_048180972.1">
    <property type="nucleotide sequence ID" value="NZ_JXOJ01000002.1"/>
</dbReference>
<organism evidence="2 3">
    <name type="scientific">Methanoculleus sediminis</name>
    <dbReference type="NCBI Taxonomy" id="1550566"/>
    <lineage>
        <taxon>Archaea</taxon>
        <taxon>Methanobacteriati</taxon>
        <taxon>Methanobacteriota</taxon>
        <taxon>Stenosarchaea group</taxon>
        <taxon>Methanomicrobia</taxon>
        <taxon>Methanomicrobiales</taxon>
        <taxon>Methanomicrobiaceae</taxon>
        <taxon>Methanoculleus</taxon>
    </lineage>
</organism>
<dbReference type="SMART" id="SM00554">
    <property type="entry name" value="FAS1"/>
    <property type="match status" value="1"/>
</dbReference>
<accession>A0A0H1QYM6</accession>
<dbReference type="InterPro" id="IPR000782">
    <property type="entry name" value="FAS1_domain"/>
</dbReference>
<dbReference type="AlphaFoldDB" id="A0A0H1QYM6"/>